<evidence type="ECO:0008006" key="3">
    <source>
        <dbReference type="Google" id="ProtNLM"/>
    </source>
</evidence>
<dbReference type="AlphaFoldDB" id="A0A9D2AI94"/>
<evidence type="ECO:0000313" key="1">
    <source>
        <dbReference type="EMBL" id="HIX20183.1"/>
    </source>
</evidence>
<accession>A0A9D2AI94</accession>
<reference evidence="1" key="1">
    <citation type="journal article" date="2021" name="PeerJ">
        <title>Extensive microbial diversity within the chicken gut microbiome revealed by metagenomics and culture.</title>
        <authorList>
            <person name="Gilroy R."/>
            <person name="Ravi A."/>
            <person name="Getino M."/>
            <person name="Pursley I."/>
            <person name="Horton D.L."/>
            <person name="Alikhan N.F."/>
            <person name="Baker D."/>
            <person name="Gharbi K."/>
            <person name="Hall N."/>
            <person name="Watson M."/>
            <person name="Adriaenssens E.M."/>
            <person name="Foster-Nyarko E."/>
            <person name="Jarju S."/>
            <person name="Secka A."/>
            <person name="Antonio M."/>
            <person name="Oren A."/>
            <person name="Chaudhuri R.R."/>
            <person name="La Ragione R."/>
            <person name="Hildebrand F."/>
            <person name="Pallen M.J."/>
        </authorList>
    </citation>
    <scope>NUCLEOTIDE SEQUENCE</scope>
    <source>
        <strain evidence="1">14975</strain>
    </source>
</reference>
<sequence length="69" mass="7551">MSTQAIGIDFGTAKTLVAYPDPHEKRPETLRLEAQEKVFTGGEVREAVITRPVSFSPEYADALATKGEE</sequence>
<evidence type="ECO:0000313" key="2">
    <source>
        <dbReference type="Proteomes" id="UP000823964"/>
    </source>
</evidence>
<comment type="caution">
    <text evidence="1">The sequence shown here is derived from an EMBL/GenBank/DDBJ whole genome shotgun (WGS) entry which is preliminary data.</text>
</comment>
<reference evidence="1" key="2">
    <citation type="submission" date="2021-04" db="EMBL/GenBank/DDBJ databases">
        <authorList>
            <person name="Gilroy R."/>
        </authorList>
    </citation>
    <scope>NUCLEOTIDE SEQUENCE</scope>
    <source>
        <strain evidence="1">14975</strain>
    </source>
</reference>
<organism evidence="1 2">
    <name type="scientific">Candidatus Akkermansia intestinigallinarum</name>
    <dbReference type="NCBI Taxonomy" id="2838431"/>
    <lineage>
        <taxon>Bacteria</taxon>
        <taxon>Pseudomonadati</taxon>
        <taxon>Verrucomicrobiota</taxon>
        <taxon>Verrucomicrobiia</taxon>
        <taxon>Verrucomicrobiales</taxon>
        <taxon>Akkermansiaceae</taxon>
        <taxon>Akkermansia</taxon>
    </lineage>
</organism>
<gene>
    <name evidence="1" type="ORF">H9862_06235</name>
</gene>
<protein>
    <recommendedName>
        <fullName evidence="3">Hsp70 family protein</fullName>
    </recommendedName>
</protein>
<dbReference type="EMBL" id="DXFQ01000112">
    <property type="protein sequence ID" value="HIX20183.1"/>
    <property type="molecule type" value="Genomic_DNA"/>
</dbReference>
<proteinExistence type="predicted"/>
<name>A0A9D2AI94_9BACT</name>
<dbReference type="Proteomes" id="UP000823964">
    <property type="component" value="Unassembled WGS sequence"/>
</dbReference>